<reference evidence="2" key="1">
    <citation type="submission" date="2021-02" db="EMBL/GenBank/DDBJ databases">
        <authorList>
            <person name="Nowell W R."/>
        </authorList>
    </citation>
    <scope>NUCLEOTIDE SEQUENCE</scope>
</reference>
<proteinExistence type="predicted"/>
<dbReference type="AlphaFoldDB" id="A0A817A9C8"/>
<evidence type="ECO:0000259" key="1">
    <source>
        <dbReference type="Pfam" id="PF18352"/>
    </source>
</evidence>
<dbReference type="InterPro" id="IPR020288">
    <property type="entry name" value="Sheath_initiator"/>
</dbReference>
<dbReference type="Pfam" id="PF10934">
    <property type="entry name" value="Sheath_initiator"/>
    <property type="match status" value="1"/>
</dbReference>
<dbReference type="InterPro" id="IPR041599">
    <property type="entry name" value="Gp138_N"/>
</dbReference>
<dbReference type="Gene3D" id="2.40.50.230">
    <property type="entry name" value="Gp5 N-terminal domain"/>
    <property type="match status" value="1"/>
</dbReference>
<comment type="caution">
    <text evidence="2">The sequence shown here is derived from an EMBL/GenBank/DDBJ whole genome shotgun (WGS) entry which is preliminary data.</text>
</comment>
<dbReference type="Pfam" id="PF18352">
    <property type="entry name" value="Gp138_N"/>
    <property type="match status" value="1"/>
</dbReference>
<sequence>MSKGQAEVINDLMRKISGGIRVAMPASIESYDFKTQKADIKIDMQELYQNGTSLDYPVLSGVPVIFPRCGGASITMPISRGDTCLVMFLDRDSTAWLLGGKNVKPKSMRSHHLSDAVAIMGLCPFTNKSPAKNNTDMLISFDGSFVTLKPKGIIDITSAKEINVKTEGVIINSSSNLAVECQNANIKATEILNAQCQTLTAKVSESAQVECQNASIKASSTIDTETPNFTQKGNMKIDGMLEVTGTSLLTGKLTSQNGIENSGANLISNGKVLETHTHTYQDVTTVIAPDGPCTVTKVPTNSAIIDFDLQLTSDQQAVAQRVKQALLLFKGEWFLDRDLGVPYYEDILGTKNSIDTVRGVFVNAIRAVDGVKDLIEFNIEFDDATRTLGIKLTIIDDLSNEINIEL</sequence>
<name>A0A817A9C8_9BILA</name>
<dbReference type="EMBL" id="CAJNRG010017537">
    <property type="protein sequence ID" value="CAF2233532.1"/>
    <property type="molecule type" value="Genomic_DNA"/>
</dbReference>
<gene>
    <name evidence="2" type="ORF">XDN619_LOCUS34462</name>
</gene>
<organism evidence="2 3">
    <name type="scientific">Rotaria magnacalcarata</name>
    <dbReference type="NCBI Taxonomy" id="392030"/>
    <lineage>
        <taxon>Eukaryota</taxon>
        <taxon>Metazoa</taxon>
        <taxon>Spiralia</taxon>
        <taxon>Gnathifera</taxon>
        <taxon>Rotifera</taxon>
        <taxon>Eurotatoria</taxon>
        <taxon>Bdelloidea</taxon>
        <taxon>Philodinida</taxon>
        <taxon>Philodinidae</taxon>
        <taxon>Rotaria</taxon>
    </lineage>
</organism>
<dbReference type="InterPro" id="IPR037026">
    <property type="entry name" value="Vgr_OB-fold_dom_sf"/>
</dbReference>
<evidence type="ECO:0000313" key="2">
    <source>
        <dbReference type="EMBL" id="CAF2233532.1"/>
    </source>
</evidence>
<dbReference type="Proteomes" id="UP000663887">
    <property type="component" value="Unassembled WGS sequence"/>
</dbReference>
<protein>
    <recommendedName>
        <fullName evidence="1">Phage protein Gp138 N-terminal domain-containing protein</fullName>
    </recommendedName>
</protein>
<feature type="domain" description="Phage protein Gp138 N-terminal" evidence="1">
    <location>
        <begin position="24"/>
        <end position="121"/>
    </location>
</feature>
<evidence type="ECO:0000313" key="3">
    <source>
        <dbReference type="Proteomes" id="UP000663887"/>
    </source>
</evidence>
<accession>A0A817A9C8</accession>